<sequence>MGDSDAGSADGAPRKGTPPKGAGEVPSAEEMDATEIVEAEGGGAAEGRPPAGAAAAQRYDHEAAPAGGGDEMECEAGEQEEGPGGEVDDRPCDHKGGRAGDQMACGDDEGEGGNLASPVLITRPSSSKGNKGPLVCQVQGCNRDLSQEKKYYKRYRVCMDHLKMQAICVDGKLQRFCQQCGRFHDLSHFDGDKRNCRERLNQHNRRRRKSKRGAASTGAAGSDGSWDDASPLSPVSGRIVKVPRGRRSRRQMPFGRYPGSLWVCDDTNVDSTEEAVACKDTVLGEAVRAHAYRSSSAGRESSQNQDHPQSRFGVHGSSGFQRSQVQVGGARSAFKTLIKGEDGQNIVASIPKSQGALEAACGSAGIDYQVVLDQIVPTDADGLVSGDVRGAQDVEQADALLRAKAEAVTPGQPQQPLSKGQSPVATVPIILIPAASAAQLVQGLQVGGGGTVALIPTNDNNAIGLTSQDVTSPVQQQLQAALAHSLAPSGTALQGLGSNMPVIVQSAPSIVPSLPCQQKTPVDVGVGHSEALARPIANSPYAITLALQSGVPMCQKPTTDALTAAAALHGSHMSPSHVNELKRLVVSGTQGGQFGGLSQVMVTPGGVANQGMDIGTLGGSPHILQAAVNLPQQRVVALDKATNQYMMTVLPAEGGNVHLSHAK</sequence>
<dbReference type="EMBL" id="CAJHUC010001496">
    <property type="protein sequence ID" value="CAD7701323.1"/>
    <property type="molecule type" value="Genomic_DNA"/>
</dbReference>
<evidence type="ECO:0000313" key="6">
    <source>
        <dbReference type="EMBL" id="CAD7701323.1"/>
    </source>
</evidence>
<dbReference type="Gene3D" id="4.10.1100.10">
    <property type="entry name" value="Transcription factor, SBP-box domain"/>
    <property type="match status" value="1"/>
</dbReference>
<feature type="compositionally biased region" description="Acidic residues" evidence="4">
    <location>
        <begin position="70"/>
        <end position="83"/>
    </location>
</feature>
<feature type="region of interest" description="Disordered" evidence="4">
    <location>
        <begin position="1"/>
        <end position="133"/>
    </location>
</feature>
<accession>A0A8S1J6J4</accession>
<dbReference type="PANTHER" id="PTHR31251:SF169">
    <property type="entry name" value="SQUAMOSA PROMOTER-BINDING-LIKE PROTEIN 8"/>
    <property type="match status" value="1"/>
</dbReference>
<feature type="region of interest" description="Disordered" evidence="4">
    <location>
        <begin position="293"/>
        <end position="321"/>
    </location>
</feature>
<feature type="region of interest" description="Disordered" evidence="4">
    <location>
        <begin position="200"/>
        <end position="252"/>
    </location>
</feature>
<evidence type="ECO:0000256" key="4">
    <source>
        <dbReference type="SAM" id="MobiDB-lite"/>
    </source>
</evidence>
<feature type="compositionally biased region" description="Polar residues" evidence="4">
    <location>
        <begin position="293"/>
        <end position="307"/>
    </location>
</feature>
<dbReference type="InterPro" id="IPR004333">
    <property type="entry name" value="SBP_dom"/>
</dbReference>
<feature type="compositionally biased region" description="Basic residues" evidence="4">
    <location>
        <begin position="241"/>
        <end position="250"/>
    </location>
</feature>
<dbReference type="PANTHER" id="PTHR31251">
    <property type="entry name" value="SQUAMOSA PROMOTER-BINDING-LIKE PROTEIN 4"/>
    <property type="match status" value="1"/>
</dbReference>
<feature type="compositionally biased region" description="Basic residues" evidence="4">
    <location>
        <begin position="202"/>
        <end position="212"/>
    </location>
</feature>
<comment type="caution">
    <text evidence="6">The sequence shown here is derived from an EMBL/GenBank/DDBJ whole genome shotgun (WGS) entry which is preliminary data.</text>
</comment>
<reference evidence="6" key="1">
    <citation type="submission" date="2020-12" db="EMBL/GenBank/DDBJ databases">
        <authorList>
            <person name="Iha C."/>
        </authorList>
    </citation>
    <scope>NUCLEOTIDE SEQUENCE</scope>
</reference>
<evidence type="ECO:0000256" key="1">
    <source>
        <dbReference type="ARBA" id="ARBA00022723"/>
    </source>
</evidence>
<evidence type="ECO:0000259" key="5">
    <source>
        <dbReference type="PROSITE" id="PS51141"/>
    </source>
</evidence>
<proteinExistence type="predicted"/>
<feature type="compositionally biased region" description="Low complexity" evidence="4">
    <location>
        <begin position="46"/>
        <end position="56"/>
    </location>
</feature>
<protein>
    <recommendedName>
        <fullName evidence="5">SBP-type domain-containing protein</fullName>
    </recommendedName>
</protein>
<organism evidence="6 7">
    <name type="scientific">Ostreobium quekettii</name>
    <dbReference type="NCBI Taxonomy" id="121088"/>
    <lineage>
        <taxon>Eukaryota</taxon>
        <taxon>Viridiplantae</taxon>
        <taxon>Chlorophyta</taxon>
        <taxon>core chlorophytes</taxon>
        <taxon>Ulvophyceae</taxon>
        <taxon>TCBD clade</taxon>
        <taxon>Bryopsidales</taxon>
        <taxon>Ostreobineae</taxon>
        <taxon>Ostreobiaceae</taxon>
        <taxon>Ostreobium</taxon>
    </lineage>
</organism>
<evidence type="ECO:0000256" key="2">
    <source>
        <dbReference type="ARBA" id="ARBA00022771"/>
    </source>
</evidence>
<dbReference type="SUPFAM" id="SSF103612">
    <property type="entry name" value="SBT domain"/>
    <property type="match status" value="1"/>
</dbReference>
<name>A0A8S1J6J4_9CHLO</name>
<feature type="domain" description="SBP-type" evidence="5">
    <location>
        <begin position="133"/>
        <end position="210"/>
    </location>
</feature>
<keyword evidence="7" id="KW-1185">Reference proteome</keyword>
<dbReference type="InterPro" id="IPR044817">
    <property type="entry name" value="SBP-like"/>
</dbReference>
<dbReference type="PROSITE" id="PS51141">
    <property type="entry name" value="ZF_SBP"/>
    <property type="match status" value="1"/>
</dbReference>
<keyword evidence="2" id="KW-0863">Zinc-finger</keyword>
<keyword evidence="1" id="KW-0479">Metal-binding</keyword>
<dbReference type="GO" id="GO:0005634">
    <property type="term" value="C:nucleus"/>
    <property type="evidence" value="ECO:0007669"/>
    <property type="project" value="InterPro"/>
</dbReference>
<evidence type="ECO:0000313" key="7">
    <source>
        <dbReference type="Proteomes" id="UP000708148"/>
    </source>
</evidence>
<keyword evidence="3" id="KW-0862">Zinc</keyword>
<evidence type="ECO:0000256" key="3">
    <source>
        <dbReference type="ARBA" id="ARBA00022833"/>
    </source>
</evidence>
<gene>
    <name evidence="6" type="ORF">OSTQU699_LOCUS6682</name>
</gene>
<feature type="compositionally biased region" description="Low complexity" evidence="4">
    <location>
        <begin position="213"/>
        <end position="230"/>
    </location>
</feature>
<dbReference type="GO" id="GO:0003677">
    <property type="term" value="F:DNA binding"/>
    <property type="evidence" value="ECO:0007669"/>
    <property type="project" value="InterPro"/>
</dbReference>
<dbReference type="Pfam" id="PF03110">
    <property type="entry name" value="SBP"/>
    <property type="match status" value="1"/>
</dbReference>
<dbReference type="GO" id="GO:0008270">
    <property type="term" value="F:zinc ion binding"/>
    <property type="evidence" value="ECO:0007669"/>
    <property type="project" value="UniProtKB-KW"/>
</dbReference>
<dbReference type="Proteomes" id="UP000708148">
    <property type="component" value="Unassembled WGS sequence"/>
</dbReference>
<dbReference type="OrthoDB" id="514967at2759"/>
<dbReference type="AlphaFoldDB" id="A0A8S1J6J4"/>
<feature type="compositionally biased region" description="Acidic residues" evidence="4">
    <location>
        <begin position="27"/>
        <end position="38"/>
    </location>
</feature>
<dbReference type="InterPro" id="IPR036893">
    <property type="entry name" value="SBP_sf"/>
</dbReference>
<feature type="compositionally biased region" description="Basic and acidic residues" evidence="4">
    <location>
        <begin position="87"/>
        <end position="98"/>
    </location>
</feature>